<dbReference type="AlphaFoldDB" id="A0A378U347"/>
<keyword evidence="1" id="KW-0472">Membrane</keyword>
<sequence length="58" mass="6379">MDKNVKLLAFGLVLFALSLVLKATQIITTGISTAVILIGFAFIVVSLYHLVFTKLRKK</sequence>
<organism evidence="2 3">
    <name type="scientific">Myroides odoratus</name>
    <name type="common">Flavobacterium odoratum</name>
    <dbReference type="NCBI Taxonomy" id="256"/>
    <lineage>
        <taxon>Bacteria</taxon>
        <taxon>Pseudomonadati</taxon>
        <taxon>Bacteroidota</taxon>
        <taxon>Flavobacteriia</taxon>
        <taxon>Flavobacteriales</taxon>
        <taxon>Flavobacteriaceae</taxon>
        <taxon>Myroides</taxon>
    </lineage>
</organism>
<feature type="transmembrane region" description="Helical" evidence="1">
    <location>
        <begin position="32"/>
        <end position="52"/>
    </location>
</feature>
<keyword evidence="3" id="KW-1185">Reference proteome</keyword>
<reference evidence="2 3" key="1">
    <citation type="submission" date="2018-06" db="EMBL/GenBank/DDBJ databases">
        <authorList>
            <consortium name="Pathogen Informatics"/>
            <person name="Doyle S."/>
        </authorList>
    </citation>
    <scope>NUCLEOTIDE SEQUENCE [LARGE SCALE GENOMIC DNA]</scope>
    <source>
        <strain evidence="2 3">NCTC11179</strain>
    </source>
</reference>
<keyword evidence="1" id="KW-1133">Transmembrane helix</keyword>
<gene>
    <name evidence="2" type="ORF">NCTC11179_03054</name>
</gene>
<evidence type="ECO:0000313" key="3">
    <source>
        <dbReference type="Proteomes" id="UP000255024"/>
    </source>
</evidence>
<evidence type="ECO:0000313" key="2">
    <source>
        <dbReference type="EMBL" id="STZ69547.1"/>
    </source>
</evidence>
<protein>
    <submittedName>
        <fullName evidence="2">Uncharacterized protein</fullName>
    </submittedName>
</protein>
<dbReference type="EMBL" id="UGQL01000002">
    <property type="protein sequence ID" value="STZ69547.1"/>
    <property type="molecule type" value="Genomic_DNA"/>
</dbReference>
<dbReference type="RefSeq" id="WP_181816749.1">
    <property type="nucleotide sequence ID" value="NZ_CP068107.1"/>
</dbReference>
<accession>A0A378U347</accession>
<proteinExistence type="predicted"/>
<keyword evidence="1" id="KW-0812">Transmembrane</keyword>
<name>A0A378U347_MYROD</name>
<evidence type="ECO:0000256" key="1">
    <source>
        <dbReference type="SAM" id="Phobius"/>
    </source>
</evidence>
<dbReference type="Proteomes" id="UP000255024">
    <property type="component" value="Unassembled WGS sequence"/>
</dbReference>